<protein>
    <submittedName>
        <fullName evidence="1">Uncharacterized protein</fullName>
    </submittedName>
</protein>
<dbReference type="EMBL" id="CP014327">
    <property type="protein sequence ID" value="AML50431.1"/>
    <property type="molecule type" value="Genomic_DNA"/>
</dbReference>
<dbReference type="InterPro" id="IPR012337">
    <property type="entry name" value="RNaseH-like_sf"/>
</dbReference>
<dbReference type="KEGG" id="hat:RC74_03360"/>
<dbReference type="Proteomes" id="UP000070371">
    <property type="component" value="Chromosome"/>
</dbReference>
<evidence type="ECO:0000313" key="2">
    <source>
        <dbReference type="Proteomes" id="UP000070371"/>
    </source>
</evidence>
<dbReference type="RefSeq" id="WP_039002975.1">
    <property type="nucleotide sequence ID" value="NZ_CP014327.1"/>
</dbReference>
<evidence type="ECO:0000313" key="1">
    <source>
        <dbReference type="EMBL" id="AML50431.1"/>
    </source>
</evidence>
<keyword evidence="2" id="KW-1185">Reference proteome</keyword>
<name>A0A126UWI3_9RHOB</name>
<dbReference type="AlphaFoldDB" id="A0A126UWI3"/>
<dbReference type="SUPFAM" id="SSF53098">
    <property type="entry name" value="Ribonuclease H-like"/>
    <property type="match status" value="1"/>
</dbReference>
<dbReference type="STRING" id="1579316.RC74_03360"/>
<organism evidence="1 2">
    <name type="scientific">Falsihalocynthiibacter arcticus</name>
    <dbReference type="NCBI Taxonomy" id="1579316"/>
    <lineage>
        <taxon>Bacteria</taxon>
        <taxon>Pseudomonadati</taxon>
        <taxon>Pseudomonadota</taxon>
        <taxon>Alphaproteobacteria</taxon>
        <taxon>Rhodobacterales</taxon>
        <taxon>Roseobacteraceae</taxon>
        <taxon>Falsihalocynthiibacter</taxon>
    </lineage>
</organism>
<reference evidence="1 2" key="1">
    <citation type="submission" date="2016-02" db="EMBL/GenBank/DDBJ databases">
        <title>Complete genome sequence of Halocynthiibacter arcticus PAMC 20958t from arctic marine sediment.</title>
        <authorList>
            <person name="Lee Y.M."/>
            <person name="Baek K."/>
            <person name="Lee H.K."/>
            <person name="Shin S.C."/>
        </authorList>
    </citation>
    <scope>NUCLEOTIDE SEQUENCE [LARGE SCALE GENOMIC DNA]</scope>
    <source>
        <strain evidence="1">PAMC 20958</strain>
    </source>
</reference>
<gene>
    <name evidence="1" type="ORF">RC74_03360</name>
</gene>
<sequence>MNELHITSGLSGKGCDLLEQCLSIDLEVNPKTAQVFAFAAVRHDGQVVAISKDGQLERGLDRLEKEIDGFAHPVGHNFLQHDLAHLVALRPRLAKIMQAPIDTLWLNPLAFPRNPYHHLVKHYRDGQLQAGHVNDPELDARLVFQVLANQLESFEELKVKTPVLLKCSS</sequence>
<accession>A0A126UWI3</accession>
<proteinExistence type="predicted"/>